<sequence length="291" mass="31427">MSKPRVTSRHPFLPRAVLLLGLGLAQTSGAQVLTLGVVPQQPAAKLYSLWQPLIEQVRSASGIELVFKTAADIPAFEDALHRGDYDLAYMNPYHYSVFSRASGYNALAAQSPGRLKGLIVVRRDSRFKRLEDLAGEQMVFPSPAAFAASLLTRRELAARGIPVAVKFVRSHDSVYFNVQRGFAAAGGGVRRTLDSTSPAARESLRVLWQSPGYPPHPIAAHPRVGPARQLQVQQALIDLSASARGRQLLKKLRIHAFAAVDHGDYAAIGALDWQGLPGTLEAQDGPGGETP</sequence>
<gene>
    <name evidence="2" type="ORF">I0D00_18845</name>
</gene>
<comment type="caution">
    <text evidence="2">The sequence shown here is derived from an EMBL/GenBank/DDBJ whole genome shotgun (WGS) entry which is preliminary data.</text>
</comment>
<organism evidence="2 3">
    <name type="scientific">Pseudomonas lalucatii</name>
    <dbReference type="NCBI Taxonomy" id="1424203"/>
    <lineage>
        <taxon>Bacteria</taxon>
        <taxon>Pseudomonadati</taxon>
        <taxon>Pseudomonadota</taxon>
        <taxon>Gammaproteobacteria</taxon>
        <taxon>Pseudomonadales</taxon>
        <taxon>Pseudomonadaceae</taxon>
        <taxon>Pseudomonas</taxon>
    </lineage>
</organism>
<proteinExistence type="predicted"/>
<keyword evidence="3" id="KW-1185">Reference proteome</keyword>
<keyword evidence="1" id="KW-0732">Signal</keyword>
<dbReference type="SUPFAM" id="SSF53850">
    <property type="entry name" value="Periplasmic binding protein-like II"/>
    <property type="match status" value="1"/>
</dbReference>
<feature type="signal peptide" evidence="1">
    <location>
        <begin position="1"/>
        <end position="30"/>
    </location>
</feature>
<dbReference type="PANTHER" id="PTHR35841:SF1">
    <property type="entry name" value="PHOSPHONATES-BINDING PERIPLASMIC PROTEIN"/>
    <property type="match status" value="1"/>
</dbReference>
<evidence type="ECO:0000313" key="2">
    <source>
        <dbReference type="EMBL" id="MBS7663986.1"/>
    </source>
</evidence>
<dbReference type="Pfam" id="PF12974">
    <property type="entry name" value="Phosphonate-bd"/>
    <property type="match status" value="1"/>
</dbReference>
<evidence type="ECO:0000256" key="1">
    <source>
        <dbReference type="SAM" id="SignalP"/>
    </source>
</evidence>
<accession>A0ABS5Q5E4</accession>
<evidence type="ECO:0000313" key="3">
    <source>
        <dbReference type="Proteomes" id="UP001196601"/>
    </source>
</evidence>
<dbReference type="Gene3D" id="3.40.190.10">
    <property type="entry name" value="Periplasmic binding protein-like II"/>
    <property type="match status" value="2"/>
</dbReference>
<dbReference type="EMBL" id="JADPMV010000002">
    <property type="protein sequence ID" value="MBS7663986.1"/>
    <property type="molecule type" value="Genomic_DNA"/>
</dbReference>
<reference evidence="2 3" key="1">
    <citation type="journal article" date="2021" name="Syst. Appl. Microbiol.">
        <title>Pseudomonas lalucatii sp. nov. isolated from Vallgornera, a karstic cave in Mallorca, Western Mediterranean.</title>
        <authorList>
            <person name="Busquets A."/>
            <person name="Mulet M."/>
            <person name="Gomila M."/>
            <person name="Garcia-Valdes E."/>
        </authorList>
    </citation>
    <scope>NUCLEOTIDE SEQUENCE [LARGE SCALE GENOMIC DNA]</scope>
    <source>
        <strain evidence="2 3">R1b54</strain>
    </source>
</reference>
<protein>
    <submittedName>
        <fullName evidence="2">Phosphate/phosphite/phosphonate ABC transporter substrate-binding protein</fullName>
    </submittedName>
</protein>
<dbReference type="RefSeq" id="WP_213641343.1">
    <property type="nucleotide sequence ID" value="NZ_JADPMV010000002.1"/>
</dbReference>
<name>A0ABS5Q5E4_9PSED</name>
<feature type="chain" id="PRO_5047212510" evidence="1">
    <location>
        <begin position="31"/>
        <end position="291"/>
    </location>
</feature>
<dbReference type="PANTHER" id="PTHR35841">
    <property type="entry name" value="PHOSPHONATES-BINDING PERIPLASMIC PROTEIN"/>
    <property type="match status" value="1"/>
</dbReference>
<dbReference type="Proteomes" id="UP001196601">
    <property type="component" value="Unassembled WGS sequence"/>
</dbReference>